<keyword evidence="4" id="KW-0997">Cell inner membrane</keyword>
<comment type="caution">
    <text evidence="10">The sequence shown here is derived from an EMBL/GenBank/DDBJ whole genome shotgun (WGS) entry which is preliminary data.</text>
</comment>
<organism evidence="10 11">
    <name type="scientific">Ideonella dechloratans</name>
    <dbReference type="NCBI Taxonomy" id="36863"/>
    <lineage>
        <taxon>Bacteria</taxon>
        <taxon>Pseudomonadati</taxon>
        <taxon>Pseudomonadota</taxon>
        <taxon>Betaproteobacteria</taxon>
        <taxon>Burkholderiales</taxon>
        <taxon>Sphaerotilaceae</taxon>
        <taxon>Ideonella</taxon>
    </lineage>
</organism>
<protein>
    <submittedName>
        <fullName evidence="10">Transporter</fullName>
    </submittedName>
</protein>
<feature type="transmembrane region" description="Helical" evidence="9">
    <location>
        <begin position="142"/>
        <end position="168"/>
    </location>
</feature>
<comment type="similarity">
    <text evidence="8">Belongs to the TsuA/YedE (TC 9.B.102) family.</text>
</comment>
<dbReference type="Proteomes" id="UP000430120">
    <property type="component" value="Unassembled WGS sequence"/>
</dbReference>
<evidence type="ECO:0000256" key="5">
    <source>
        <dbReference type="ARBA" id="ARBA00022692"/>
    </source>
</evidence>
<evidence type="ECO:0000256" key="9">
    <source>
        <dbReference type="SAM" id="Phobius"/>
    </source>
</evidence>
<dbReference type="AlphaFoldDB" id="A0A643F806"/>
<keyword evidence="6 9" id="KW-1133">Transmembrane helix</keyword>
<dbReference type="OrthoDB" id="7873196at2"/>
<dbReference type="GO" id="GO:0005886">
    <property type="term" value="C:plasma membrane"/>
    <property type="evidence" value="ECO:0007669"/>
    <property type="project" value="UniProtKB-SubCell"/>
</dbReference>
<evidence type="ECO:0000256" key="6">
    <source>
        <dbReference type="ARBA" id="ARBA00022989"/>
    </source>
</evidence>
<sequence>MSTPSSCPVAPRPFWGPLRAGLSLGAVLLLTFMLTGHGLGATGFTTRLTAWLAGGVAPAATQANSYLGPLLEDGHPLSAWITWQVLGVALGALLAAWRGGRLRWQVDGSRSLGGPRRLAMALLGGVAAGWGARVSAGCTSGLGLSGAATLGLAAFAFLGAFFAAGLIVSRLVRGVQ</sequence>
<dbReference type="PANTHER" id="PTHR30574">
    <property type="entry name" value="INNER MEMBRANE PROTEIN YEDE"/>
    <property type="match status" value="1"/>
</dbReference>
<keyword evidence="5 9" id="KW-0812">Transmembrane</keyword>
<evidence type="ECO:0000256" key="2">
    <source>
        <dbReference type="ARBA" id="ARBA00022448"/>
    </source>
</evidence>
<evidence type="ECO:0000313" key="11">
    <source>
        <dbReference type="Proteomes" id="UP000430120"/>
    </source>
</evidence>
<feature type="transmembrane region" description="Helical" evidence="9">
    <location>
        <begin position="79"/>
        <end position="97"/>
    </location>
</feature>
<keyword evidence="3" id="KW-1003">Cell membrane</keyword>
<dbReference type="EMBL" id="VZPB01000058">
    <property type="protein sequence ID" value="KAB0576393.1"/>
    <property type="molecule type" value="Genomic_DNA"/>
</dbReference>
<dbReference type="InterPro" id="IPR007272">
    <property type="entry name" value="Sulf_transp_TsuA/YedE"/>
</dbReference>
<keyword evidence="2" id="KW-0813">Transport</keyword>
<keyword evidence="11" id="KW-1185">Reference proteome</keyword>
<dbReference type="Pfam" id="PF04143">
    <property type="entry name" value="Sulf_transp"/>
    <property type="match status" value="1"/>
</dbReference>
<proteinExistence type="inferred from homology"/>
<evidence type="ECO:0000256" key="7">
    <source>
        <dbReference type="ARBA" id="ARBA00023136"/>
    </source>
</evidence>
<dbReference type="RefSeq" id="WP_151125477.1">
    <property type="nucleotide sequence ID" value="NZ_CP088081.1"/>
</dbReference>
<evidence type="ECO:0000256" key="4">
    <source>
        <dbReference type="ARBA" id="ARBA00022519"/>
    </source>
</evidence>
<comment type="subcellular location">
    <subcellularLocation>
        <location evidence="1">Cell inner membrane</location>
        <topology evidence="1">Multi-pass membrane protein</topology>
    </subcellularLocation>
</comment>
<feature type="transmembrane region" description="Helical" evidence="9">
    <location>
        <begin position="20"/>
        <end position="41"/>
    </location>
</feature>
<feature type="transmembrane region" description="Helical" evidence="9">
    <location>
        <begin position="48"/>
        <end position="67"/>
    </location>
</feature>
<evidence type="ECO:0000256" key="8">
    <source>
        <dbReference type="ARBA" id="ARBA00035655"/>
    </source>
</evidence>
<keyword evidence="7 9" id="KW-0472">Membrane</keyword>
<name>A0A643F806_IDEDE</name>
<feature type="transmembrane region" description="Helical" evidence="9">
    <location>
        <begin position="118"/>
        <end position="136"/>
    </location>
</feature>
<gene>
    <name evidence="10" type="ORF">F7Q92_18020</name>
</gene>
<evidence type="ECO:0000313" key="10">
    <source>
        <dbReference type="EMBL" id="KAB0576393.1"/>
    </source>
</evidence>
<dbReference type="PANTHER" id="PTHR30574:SF1">
    <property type="entry name" value="SULPHUR TRANSPORT DOMAIN-CONTAINING PROTEIN"/>
    <property type="match status" value="1"/>
</dbReference>
<evidence type="ECO:0000256" key="1">
    <source>
        <dbReference type="ARBA" id="ARBA00004429"/>
    </source>
</evidence>
<evidence type="ECO:0000256" key="3">
    <source>
        <dbReference type="ARBA" id="ARBA00022475"/>
    </source>
</evidence>
<accession>A0A643F806</accession>
<reference evidence="10 11" key="1">
    <citation type="submission" date="2019-09" db="EMBL/GenBank/DDBJ databases">
        <title>Draft genome sequences of 48 bacterial type strains from the CCUG.</title>
        <authorList>
            <person name="Tunovic T."/>
            <person name="Pineiro-Iglesias B."/>
            <person name="Unosson C."/>
            <person name="Inganas E."/>
            <person name="Ohlen M."/>
            <person name="Cardew S."/>
            <person name="Jensie-Markopoulos S."/>
            <person name="Salva-Serra F."/>
            <person name="Jaen-Luchoro D."/>
            <person name="Karlsson R."/>
            <person name="Svensson-Stadler L."/>
            <person name="Chun J."/>
            <person name="Moore E."/>
        </authorList>
    </citation>
    <scope>NUCLEOTIDE SEQUENCE [LARGE SCALE GENOMIC DNA]</scope>
    <source>
        <strain evidence="10 11">CCUG 30977</strain>
    </source>
</reference>